<dbReference type="PATRIC" id="fig|1348973.3.peg.4756"/>
<name>A0A072NS59_SCHAZ</name>
<keyword evidence="5" id="KW-0326">Glycosidase</keyword>
<dbReference type="OrthoDB" id="9812065at2"/>
<keyword evidence="5" id="KW-0624">Polysaccharide degradation</keyword>
<organism evidence="5 6">
    <name type="scientific">Schinkia azotoformans MEV2011</name>
    <dbReference type="NCBI Taxonomy" id="1348973"/>
    <lineage>
        <taxon>Bacteria</taxon>
        <taxon>Bacillati</taxon>
        <taxon>Bacillota</taxon>
        <taxon>Bacilli</taxon>
        <taxon>Bacillales</taxon>
        <taxon>Bacillaceae</taxon>
        <taxon>Calidifontibacillus/Schinkia group</taxon>
        <taxon>Schinkia</taxon>
    </lineage>
</organism>
<feature type="domain" description="NodB homology" evidence="3">
    <location>
        <begin position="21"/>
        <end position="196"/>
    </location>
</feature>
<dbReference type="GO" id="GO:0016798">
    <property type="term" value="F:hydrolase activity, acting on glycosyl bonds"/>
    <property type="evidence" value="ECO:0007669"/>
    <property type="project" value="UniProtKB-KW"/>
</dbReference>
<dbReference type="Proteomes" id="UP000027936">
    <property type="component" value="Unassembled WGS sequence"/>
</dbReference>
<dbReference type="GO" id="GO:0016020">
    <property type="term" value="C:membrane"/>
    <property type="evidence" value="ECO:0007669"/>
    <property type="project" value="TreeGrafter"/>
</dbReference>
<evidence type="ECO:0000256" key="1">
    <source>
        <dbReference type="ARBA" id="ARBA00022723"/>
    </source>
</evidence>
<keyword evidence="5" id="KW-0119">Carbohydrate metabolism</keyword>
<evidence type="ECO:0000313" key="6">
    <source>
        <dbReference type="Proteomes" id="UP000027936"/>
    </source>
</evidence>
<dbReference type="PANTHER" id="PTHR10587:SF133">
    <property type="entry name" value="CHITIN DEACETYLASE 1-RELATED"/>
    <property type="match status" value="1"/>
</dbReference>
<dbReference type="InterPro" id="IPR050248">
    <property type="entry name" value="Polysacc_deacetylase_ArnD"/>
</dbReference>
<dbReference type="InterPro" id="IPR002509">
    <property type="entry name" value="NODB_dom"/>
</dbReference>
<evidence type="ECO:0000256" key="2">
    <source>
        <dbReference type="ARBA" id="ARBA00022801"/>
    </source>
</evidence>
<dbReference type="Gene3D" id="3.20.20.370">
    <property type="entry name" value="Glycoside hydrolase/deacetylase"/>
    <property type="match status" value="1"/>
</dbReference>
<dbReference type="GO" id="GO:0016810">
    <property type="term" value="F:hydrolase activity, acting on carbon-nitrogen (but not peptide) bonds"/>
    <property type="evidence" value="ECO:0007669"/>
    <property type="project" value="InterPro"/>
</dbReference>
<evidence type="ECO:0000313" key="5">
    <source>
        <dbReference type="EMBL" id="KEF39723.1"/>
    </source>
</evidence>
<keyword evidence="2 5" id="KW-0378">Hydrolase</keyword>
<dbReference type="Pfam" id="PF01522">
    <property type="entry name" value="Polysacc_deac_1"/>
    <property type="match status" value="1"/>
</dbReference>
<dbReference type="CDD" id="cd10917">
    <property type="entry name" value="CE4_NodB_like_6s_7s"/>
    <property type="match status" value="1"/>
</dbReference>
<protein>
    <submittedName>
        <fullName evidence="5">Putative xylanase/chitin deacetylase</fullName>
    </submittedName>
</protein>
<keyword evidence="5" id="KW-0858">Xylan degradation</keyword>
<dbReference type="AlphaFoldDB" id="A0A072NS59"/>
<dbReference type="GO" id="GO:0046872">
    <property type="term" value="F:metal ion binding"/>
    <property type="evidence" value="ECO:0007669"/>
    <property type="project" value="UniProtKB-KW"/>
</dbReference>
<dbReference type="SUPFAM" id="SSF88713">
    <property type="entry name" value="Glycoside hydrolase/deacetylase"/>
    <property type="match status" value="1"/>
</dbReference>
<evidence type="ECO:0000259" key="3">
    <source>
        <dbReference type="PROSITE" id="PS51677"/>
    </source>
</evidence>
<dbReference type="EMBL" id="JJRY01000041">
    <property type="protein sequence ID" value="KEF35954.1"/>
    <property type="molecule type" value="Genomic_DNA"/>
</dbReference>
<gene>
    <name evidence="5" type="ORF">M670_00744</name>
    <name evidence="4" type="ORF">M670_04886</name>
</gene>
<comment type="caution">
    <text evidence="5">The sequence shown here is derived from an EMBL/GenBank/DDBJ whole genome shotgun (WGS) entry which is preliminary data.</text>
</comment>
<evidence type="ECO:0000313" key="4">
    <source>
        <dbReference type="EMBL" id="KEF35954.1"/>
    </source>
</evidence>
<reference evidence="5 6" key="1">
    <citation type="submission" date="2014-04" db="EMBL/GenBank/DDBJ databases">
        <title>Draft genome sequence of Bacillus azotoformans MEV2011, a (co-) denitrifying strain unable to grow in the presence of oxygen.</title>
        <authorList>
            <person name="Nielsen M."/>
            <person name="Schreiber L."/>
            <person name="Finster K."/>
            <person name="Schramm A."/>
        </authorList>
    </citation>
    <scope>NUCLEOTIDE SEQUENCE [LARGE SCALE GENOMIC DNA]</scope>
    <source>
        <strain evidence="5 6">MEV2011</strain>
    </source>
</reference>
<dbReference type="EMBL" id="JJRY01000002">
    <property type="protein sequence ID" value="KEF39723.1"/>
    <property type="molecule type" value="Genomic_DNA"/>
</dbReference>
<dbReference type="RefSeq" id="WP_035193387.1">
    <property type="nucleotide sequence ID" value="NZ_JJRY01000002.1"/>
</dbReference>
<proteinExistence type="predicted"/>
<dbReference type="GO" id="GO:0045493">
    <property type="term" value="P:xylan catabolic process"/>
    <property type="evidence" value="ECO:0007669"/>
    <property type="project" value="UniProtKB-KW"/>
</dbReference>
<dbReference type="InterPro" id="IPR011330">
    <property type="entry name" value="Glyco_hydro/deAcase_b/a-brl"/>
</dbReference>
<dbReference type="PANTHER" id="PTHR10587">
    <property type="entry name" value="GLYCOSYL TRANSFERASE-RELATED"/>
    <property type="match status" value="1"/>
</dbReference>
<accession>A0A072NS59</accession>
<dbReference type="PROSITE" id="PS51677">
    <property type="entry name" value="NODB"/>
    <property type="match status" value="1"/>
</dbReference>
<keyword evidence="1" id="KW-0479">Metal-binding</keyword>
<sequence length="198" mass="23373">MYGLTDERWIKNNNQICNSEKKVILTFDDGPSRQLSNILDILNKKNIPAMFFWHSNLLFKERPWKRVLEEGHIIGSHAVNHKNLAKLTKDQQYKQIKYSIDKIEEITRTKVRYFRPPFGQYNEDTISILYELDLVPVMWEITSFDWENKSTPENIINNVVEHVQDGSIILLHELKQTVTVLPQIIDGIREKGYEFTLL</sequence>